<sequence length="478" mass="52745">MLIPEDSRLNTTLKSPNHGMLFQQVNVGKITNGILAIAGQCSNSSDESLSGSKNCPDDPFVKLKRCLDNLSEPRNWSGDLSEWNRWFDDCDEMLQNCFNGLCMATKTSDPEAPAGECSISFAYKLGSSSSSSSESLQDIFEEKGSLELTSHFGGPRPELQITIRDDTELYDVVSSHGLKPTRTDKQVRKTGVLSRSLILRWRTRDLAAATGATAMDSFNFKVTELIETDFLFATQSRYECIALIRGGNQIFNVKCFQASGQIVKFTKGDIMIVAVEKRSGVRIDEETMGGMATEFIKRKEDALKDKVYSNLAIFVAKIGDAVNRLKDVVTVGGEVNHSIFTSKPADSTSLVRRPSWLFDGDIMTIKNDNSIPLHVRKNQKLKGGVHLLPGSYNVLQRFDTVRPGVILAAVVFDGSKRYGVDYIYNLHKKLSWCTTSADLQRVLRCVGLADGGVGIIAALFQTIPCFPSDASWAYGVVR</sequence>
<dbReference type="Proteomes" id="UP000240830">
    <property type="component" value="Unassembled WGS sequence"/>
</dbReference>
<dbReference type="AlphaFoldDB" id="A0A2H9TQQ9"/>
<keyword evidence="2" id="KW-1185">Reference proteome</keyword>
<name>A0A2H9TQQ9_9FUNG</name>
<evidence type="ECO:0000313" key="1">
    <source>
        <dbReference type="EMBL" id="PJF20077.1"/>
    </source>
</evidence>
<organism evidence="1 2">
    <name type="scientific">Paramicrosporidium saccamoebae</name>
    <dbReference type="NCBI Taxonomy" id="1246581"/>
    <lineage>
        <taxon>Eukaryota</taxon>
        <taxon>Fungi</taxon>
        <taxon>Fungi incertae sedis</taxon>
        <taxon>Cryptomycota</taxon>
        <taxon>Cryptomycota incertae sedis</taxon>
        <taxon>Paramicrosporidium</taxon>
    </lineage>
</organism>
<accession>A0A2H9TQQ9</accession>
<reference evidence="1 2" key="1">
    <citation type="submission" date="2016-10" db="EMBL/GenBank/DDBJ databases">
        <title>The genome of Paramicrosporidium saccamoebae is the missing link in understanding Cryptomycota and Microsporidia evolution.</title>
        <authorList>
            <person name="Quandt C.A."/>
            <person name="Beaudet D."/>
            <person name="Corsaro D."/>
            <person name="Michel R."/>
            <person name="Corradi N."/>
            <person name="James T."/>
        </authorList>
    </citation>
    <scope>NUCLEOTIDE SEQUENCE [LARGE SCALE GENOMIC DNA]</scope>
    <source>
        <strain evidence="1 2">KSL3</strain>
    </source>
</reference>
<protein>
    <submittedName>
        <fullName evidence="1">Uncharacterized protein</fullName>
    </submittedName>
</protein>
<gene>
    <name evidence="1" type="ORF">PSACC_00100</name>
</gene>
<dbReference type="EMBL" id="MTSL01000010">
    <property type="protein sequence ID" value="PJF20077.1"/>
    <property type="molecule type" value="Genomic_DNA"/>
</dbReference>
<comment type="caution">
    <text evidence="1">The sequence shown here is derived from an EMBL/GenBank/DDBJ whole genome shotgun (WGS) entry which is preliminary data.</text>
</comment>
<proteinExistence type="predicted"/>
<evidence type="ECO:0000313" key="2">
    <source>
        <dbReference type="Proteomes" id="UP000240830"/>
    </source>
</evidence>